<keyword evidence="2" id="KW-1185">Reference proteome</keyword>
<reference evidence="1" key="1">
    <citation type="submission" date="2019-10" db="EMBL/GenBank/DDBJ databases">
        <authorList>
            <consortium name="DOE Joint Genome Institute"/>
            <person name="Kuo A."/>
            <person name="Miyauchi S."/>
            <person name="Kiss E."/>
            <person name="Drula E."/>
            <person name="Kohler A."/>
            <person name="Sanchez-Garcia M."/>
            <person name="Andreopoulos B."/>
            <person name="Barry K.W."/>
            <person name="Bonito G."/>
            <person name="Buee M."/>
            <person name="Carver A."/>
            <person name="Chen C."/>
            <person name="Cichocki N."/>
            <person name="Clum A."/>
            <person name="Culley D."/>
            <person name="Crous P.W."/>
            <person name="Fauchery L."/>
            <person name="Girlanda M."/>
            <person name="Hayes R."/>
            <person name="Keri Z."/>
            <person name="Labutti K."/>
            <person name="Lipzen A."/>
            <person name="Lombard V."/>
            <person name="Magnuson J."/>
            <person name="Maillard F."/>
            <person name="Morin E."/>
            <person name="Murat C."/>
            <person name="Nolan M."/>
            <person name="Ohm R."/>
            <person name="Pangilinan J."/>
            <person name="Pereira M."/>
            <person name="Perotto S."/>
            <person name="Peter M."/>
            <person name="Riley R."/>
            <person name="Sitrit Y."/>
            <person name="Stielow B."/>
            <person name="Szollosi G."/>
            <person name="Zifcakova L."/>
            <person name="Stursova M."/>
            <person name="Spatafora J.W."/>
            <person name="Tedersoo L."/>
            <person name="Vaario L.-M."/>
            <person name="Yamada A."/>
            <person name="Yan M."/>
            <person name="Wang P."/>
            <person name="Xu J."/>
            <person name="Bruns T."/>
            <person name="Baldrian P."/>
            <person name="Vilgalys R."/>
            <person name="Henrissat B."/>
            <person name="Grigoriev I.V."/>
            <person name="Hibbett D."/>
            <person name="Nagy L.G."/>
            <person name="Martin F.M."/>
        </authorList>
    </citation>
    <scope>NUCLEOTIDE SEQUENCE</scope>
    <source>
        <strain evidence="1">P2</strain>
    </source>
</reference>
<proteinExistence type="predicted"/>
<gene>
    <name evidence="1" type="ORF">BDM02DRAFT_1945456</name>
</gene>
<sequence length="442" mass="48010">MSSKQSCWEIYNKVMSQLNNGHALWEPAPLSYFKCIQPGDVGYIRTGCFHLLFSAGCPLGERRLGIDVPLTFEKLDVGPIINRQPRAPGHLPTNSVRTTRVRVQPPTSPPPASPVPTLGSGSSISFRLAGGQGAVLVTKYQTYREDIQRAGTFEKYVKEHHASWVAFARETGHGSDINPVIVTGVDKTRDFAMISYSSDDDGDDLRCEFTTSAPGVASASAWGTWHTTGFVYTNCGPQSCCPPTQTTDSAVSGNNNMETVSDGYNQCVFVRYYTMRKRLGIPKVVKAGAGPHDFGPGCREDEESPEVEASSASDSGSDIMSSLCDDNGGDDRSSVTSIETESDILIHNTTADGKDDFDLIVDYIFQNSDADSALIHHRDIALLREPGGDTDLFTQLLERRPLITVDEDGGLFSLLTGHTGTHTLASRNDRTPDRSSSRSTVQ</sequence>
<evidence type="ECO:0000313" key="2">
    <source>
        <dbReference type="Proteomes" id="UP000886501"/>
    </source>
</evidence>
<protein>
    <submittedName>
        <fullName evidence="1">Uncharacterized protein</fullName>
    </submittedName>
</protein>
<name>A0ACB6ZIA7_THEGA</name>
<dbReference type="Proteomes" id="UP000886501">
    <property type="component" value="Unassembled WGS sequence"/>
</dbReference>
<accession>A0ACB6ZIA7</accession>
<reference evidence="1" key="2">
    <citation type="journal article" date="2020" name="Nat. Commun.">
        <title>Large-scale genome sequencing of mycorrhizal fungi provides insights into the early evolution of symbiotic traits.</title>
        <authorList>
            <person name="Miyauchi S."/>
            <person name="Kiss E."/>
            <person name="Kuo A."/>
            <person name="Drula E."/>
            <person name="Kohler A."/>
            <person name="Sanchez-Garcia M."/>
            <person name="Morin E."/>
            <person name="Andreopoulos B."/>
            <person name="Barry K.W."/>
            <person name="Bonito G."/>
            <person name="Buee M."/>
            <person name="Carver A."/>
            <person name="Chen C."/>
            <person name="Cichocki N."/>
            <person name="Clum A."/>
            <person name="Culley D."/>
            <person name="Crous P.W."/>
            <person name="Fauchery L."/>
            <person name="Girlanda M."/>
            <person name="Hayes R.D."/>
            <person name="Keri Z."/>
            <person name="LaButti K."/>
            <person name="Lipzen A."/>
            <person name="Lombard V."/>
            <person name="Magnuson J."/>
            <person name="Maillard F."/>
            <person name="Murat C."/>
            <person name="Nolan M."/>
            <person name="Ohm R.A."/>
            <person name="Pangilinan J."/>
            <person name="Pereira M.F."/>
            <person name="Perotto S."/>
            <person name="Peter M."/>
            <person name="Pfister S."/>
            <person name="Riley R."/>
            <person name="Sitrit Y."/>
            <person name="Stielow J.B."/>
            <person name="Szollosi G."/>
            <person name="Zifcakova L."/>
            <person name="Stursova M."/>
            <person name="Spatafora J.W."/>
            <person name="Tedersoo L."/>
            <person name="Vaario L.M."/>
            <person name="Yamada A."/>
            <person name="Yan M."/>
            <person name="Wang P."/>
            <person name="Xu J."/>
            <person name="Bruns T."/>
            <person name="Baldrian P."/>
            <person name="Vilgalys R."/>
            <person name="Dunand C."/>
            <person name="Henrissat B."/>
            <person name="Grigoriev I.V."/>
            <person name="Hibbett D."/>
            <person name="Nagy L.G."/>
            <person name="Martin F.M."/>
        </authorList>
    </citation>
    <scope>NUCLEOTIDE SEQUENCE</scope>
    <source>
        <strain evidence="1">P2</strain>
    </source>
</reference>
<evidence type="ECO:0000313" key="1">
    <source>
        <dbReference type="EMBL" id="KAF9649188.1"/>
    </source>
</evidence>
<dbReference type="EMBL" id="MU118001">
    <property type="protein sequence ID" value="KAF9649188.1"/>
    <property type="molecule type" value="Genomic_DNA"/>
</dbReference>
<comment type="caution">
    <text evidence="1">The sequence shown here is derived from an EMBL/GenBank/DDBJ whole genome shotgun (WGS) entry which is preliminary data.</text>
</comment>
<organism evidence="1 2">
    <name type="scientific">Thelephora ganbajun</name>
    <name type="common">Ganba fungus</name>
    <dbReference type="NCBI Taxonomy" id="370292"/>
    <lineage>
        <taxon>Eukaryota</taxon>
        <taxon>Fungi</taxon>
        <taxon>Dikarya</taxon>
        <taxon>Basidiomycota</taxon>
        <taxon>Agaricomycotina</taxon>
        <taxon>Agaricomycetes</taxon>
        <taxon>Thelephorales</taxon>
        <taxon>Thelephoraceae</taxon>
        <taxon>Thelephora</taxon>
    </lineage>
</organism>